<evidence type="ECO:0000313" key="1">
    <source>
        <dbReference type="EMBL" id="CAB4142243.1"/>
    </source>
</evidence>
<protein>
    <submittedName>
        <fullName evidence="1">Uncharacterized protein</fullName>
    </submittedName>
</protein>
<proteinExistence type="predicted"/>
<dbReference type="EMBL" id="LR796406">
    <property type="protein sequence ID" value="CAB4142243.1"/>
    <property type="molecule type" value="Genomic_DNA"/>
</dbReference>
<name>A0A6J5MAC7_9CAUD</name>
<reference evidence="1" key="1">
    <citation type="submission" date="2020-04" db="EMBL/GenBank/DDBJ databases">
        <authorList>
            <person name="Chiriac C."/>
            <person name="Salcher M."/>
            <person name="Ghai R."/>
            <person name="Kavagutti S V."/>
        </authorList>
    </citation>
    <scope>NUCLEOTIDE SEQUENCE</scope>
</reference>
<feature type="non-terminal residue" evidence="1">
    <location>
        <position position="66"/>
    </location>
</feature>
<accession>A0A6J5MAC7</accession>
<gene>
    <name evidence="1" type="ORF">UFOVP445_24</name>
</gene>
<sequence>MGIFSRKVETAAFASAPVQAAAGASYVGNFIAYQTGSAEVRALGIPTVSRSRDLLAGIIGSVGLKH</sequence>
<organism evidence="1">
    <name type="scientific">uncultured Caudovirales phage</name>
    <dbReference type="NCBI Taxonomy" id="2100421"/>
    <lineage>
        <taxon>Viruses</taxon>
        <taxon>Duplodnaviria</taxon>
        <taxon>Heunggongvirae</taxon>
        <taxon>Uroviricota</taxon>
        <taxon>Caudoviricetes</taxon>
        <taxon>Peduoviridae</taxon>
        <taxon>Maltschvirus</taxon>
        <taxon>Maltschvirus maltsch</taxon>
    </lineage>
</organism>